<dbReference type="Proteomes" id="UP000314983">
    <property type="component" value="Chromosome 11"/>
</dbReference>
<proteinExistence type="predicted"/>
<accession>A0A4W4ECJ8</accession>
<evidence type="ECO:0000313" key="1">
    <source>
        <dbReference type="Ensembl" id="ENSEEEP00000008961.1"/>
    </source>
</evidence>
<protein>
    <submittedName>
        <fullName evidence="1">Uncharacterized protein</fullName>
    </submittedName>
</protein>
<evidence type="ECO:0000313" key="2">
    <source>
        <dbReference type="Proteomes" id="UP000314983"/>
    </source>
</evidence>
<reference evidence="1" key="5">
    <citation type="submission" date="2025-09" db="UniProtKB">
        <authorList>
            <consortium name="Ensembl"/>
        </authorList>
    </citation>
    <scope>IDENTIFICATION</scope>
</reference>
<name>A0A4W4ECJ8_ELEEL</name>
<reference evidence="1" key="4">
    <citation type="submission" date="2025-08" db="UniProtKB">
        <authorList>
            <consortium name="Ensembl"/>
        </authorList>
    </citation>
    <scope>IDENTIFICATION</scope>
</reference>
<sequence length="114" mass="12910">MEIKKQNSSAKQYCYYTTFEAQETTEPIWYTMRTLPESVSSWSCLPNLIFSAIRCPLVGGQTDGISDSKADCPFELGTVLLVSTGIKREAFTFVPREKPYLNEMSGEFIFDQAQ</sequence>
<keyword evidence="2" id="KW-1185">Reference proteome</keyword>
<dbReference type="AlphaFoldDB" id="A0A4W4ECJ8"/>
<organism evidence="1 2">
    <name type="scientific">Electrophorus electricus</name>
    <name type="common">Electric eel</name>
    <name type="synonym">Gymnotus electricus</name>
    <dbReference type="NCBI Taxonomy" id="8005"/>
    <lineage>
        <taxon>Eukaryota</taxon>
        <taxon>Metazoa</taxon>
        <taxon>Chordata</taxon>
        <taxon>Craniata</taxon>
        <taxon>Vertebrata</taxon>
        <taxon>Euteleostomi</taxon>
        <taxon>Actinopterygii</taxon>
        <taxon>Neopterygii</taxon>
        <taxon>Teleostei</taxon>
        <taxon>Ostariophysi</taxon>
        <taxon>Gymnotiformes</taxon>
        <taxon>Gymnotoidei</taxon>
        <taxon>Gymnotidae</taxon>
        <taxon>Electrophorus</taxon>
    </lineage>
</organism>
<reference evidence="2" key="2">
    <citation type="journal article" date="2017" name="Sci. Adv.">
        <title>A tail of two voltages: Proteomic comparison of the three electric organs of the electric eel.</title>
        <authorList>
            <person name="Traeger L.L."/>
            <person name="Sabat G."/>
            <person name="Barrett-Wilt G.A."/>
            <person name="Wells G.B."/>
            <person name="Sussman M.R."/>
        </authorList>
    </citation>
    <scope>NUCLEOTIDE SEQUENCE [LARGE SCALE GENOMIC DNA]</scope>
</reference>
<dbReference type="Ensembl" id="ENSEEET00000009076.2">
    <property type="protein sequence ID" value="ENSEEEP00000008961.1"/>
    <property type="gene ID" value="ENSEEEG00000004622.2"/>
</dbReference>
<reference evidence="2" key="1">
    <citation type="journal article" date="2014" name="Science">
        <title>Nonhuman genetics. Genomic basis for the convergent evolution of electric organs.</title>
        <authorList>
            <person name="Gallant J.R."/>
            <person name="Traeger L.L."/>
            <person name="Volkening J.D."/>
            <person name="Moffett H."/>
            <person name="Chen P.H."/>
            <person name="Novina C.D."/>
            <person name="Phillips G.N.Jr."/>
            <person name="Anand R."/>
            <person name="Wells G.B."/>
            <person name="Pinch M."/>
            <person name="Guth R."/>
            <person name="Unguez G.A."/>
            <person name="Albert J.S."/>
            <person name="Zakon H.H."/>
            <person name="Samanta M.P."/>
            <person name="Sussman M.R."/>
        </authorList>
    </citation>
    <scope>NUCLEOTIDE SEQUENCE [LARGE SCALE GENOMIC DNA]</scope>
</reference>
<reference evidence="1" key="3">
    <citation type="submission" date="2020-05" db="EMBL/GenBank/DDBJ databases">
        <title>Electrophorus electricus (electric eel) genome, fEleEle1, primary haplotype.</title>
        <authorList>
            <person name="Myers G."/>
            <person name="Meyer A."/>
            <person name="Fedrigo O."/>
            <person name="Formenti G."/>
            <person name="Rhie A."/>
            <person name="Tracey A."/>
            <person name="Sims Y."/>
            <person name="Jarvis E.D."/>
        </authorList>
    </citation>
    <scope>NUCLEOTIDE SEQUENCE [LARGE SCALE GENOMIC DNA]</scope>
</reference>